<evidence type="ECO:0000313" key="1">
    <source>
        <dbReference type="EMBL" id="TVU50008.1"/>
    </source>
</evidence>
<sequence length="521" mass="57064">MMIDLEGAGPIAGLDYDDDHVLHAPSLRFAVAGNPFRSDGEDTRRLIPAVDATLALRGGAGGLPDVEALEINFVFSAGANMYFHLPPNKGGYIYRHEHAADITSAHLAAWLHFGARHVMGSFRLAVPTLSGPEMKDVPEDMKKPRVAELPAAARAETMSLSFGIARLAVPVAGTGAFHALGDLQLSRAHIEPGGADERNLSYMLSVTGCPRLRRLRLEYITGLAALRLDPAAATLEEVTLHYIGELSSLELDAPGLRQLRVNSCFRMVDDDATTRISAPNLELLACDTMCIPDRLLFFHGAGSVRRLEKISLWSHIYLAHCNAGAIWLLQNCTAADSLDIALSPAQMKEGLDNEETMSRVPQLDNITNLAIDVHPGRWHNLKATIADLITKCSRLEHLSIDIDSANDSCSKPRCFCNGKDVEKTSMEYLREATITGFHPSKYHQSLVQFIMAGAPALEKVTLELYVGKELHEDIPCDRGRWAPSVIKHSPKGPCTTVYQWTADKKREEEEGSDGLILSSIY</sequence>
<keyword evidence="2" id="KW-1185">Reference proteome</keyword>
<dbReference type="EMBL" id="RWGY01000002">
    <property type="protein sequence ID" value="TVU50008.1"/>
    <property type="molecule type" value="Genomic_DNA"/>
</dbReference>
<organism evidence="1 2">
    <name type="scientific">Eragrostis curvula</name>
    <name type="common">weeping love grass</name>
    <dbReference type="NCBI Taxonomy" id="38414"/>
    <lineage>
        <taxon>Eukaryota</taxon>
        <taxon>Viridiplantae</taxon>
        <taxon>Streptophyta</taxon>
        <taxon>Embryophyta</taxon>
        <taxon>Tracheophyta</taxon>
        <taxon>Spermatophyta</taxon>
        <taxon>Magnoliopsida</taxon>
        <taxon>Liliopsida</taxon>
        <taxon>Poales</taxon>
        <taxon>Poaceae</taxon>
        <taxon>PACMAD clade</taxon>
        <taxon>Chloridoideae</taxon>
        <taxon>Eragrostideae</taxon>
        <taxon>Eragrostidinae</taxon>
        <taxon>Eragrostis</taxon>
    </lineage>
</organism>
<name>A0A5J9WP89_9POAL</name>
<accession>A0A5J9WP89</accession>
<dbReference type="Gene3D" id="3.80.10.10">
    <property type="entry name" value="Ribonuclease Inhibitor"/>
    <property type="match status" value="1"/>
</dbReference>
<evidence type="ECO:0000313" key="2">
    <source>
        <dbReference type="Proteomes" id="UP000324897"/>
    </source>
</evidence>
<dbReference type="OrthoDB" id="688776at2759"/>
<evidence type="ECO:0008006" key="3">
    <source>
        <dbReference type="Google" id="ProtNLM"/>
    </source>
</evidence>
<feature type="non-terminal residue" evidence="1">
    <location>
        <position position="1"/>
    </location>
</feature>
<proteinExistence type="predicted"/>
<reference evidence="1 2" key="1">
    <citation type="journal article" date="2019" name="Sci. Rep.">
        <title>A high-quality genome of Eragrostis curvula grass provides insights into Poaceae evolution and supports new strategies to enhance forage quality.</title>
        <authorList>
            <person name="Carballo J."/>
            <person name="Santos B.A.C.M."/>
            <person name="Zappacosta D."/>
            <person name="Garbus I."/>
            <person name="Selva J.P."/>
            <person name="Gallo C.A."/>
            <person name="Diaz A."/>
            <person name="Albertini E."/>
            <person name="Caccamo M."/>
            <person name="Echenique V."/>
        </authorList>
    </citation>
    <scope>NUCLEOTIDE SEQUENCE [LARGE SCALE GENOMIC DNA]</scope>
    <source>
        <strain evidence="2">cv. Victoria</strain>
        <tissue evidence="1">Leaf</tissue>
    </source>
</reference>
<dbReference type="Gramene" id="TVU50008">
    <property type="protein sequence ID" value="TVU50008"/>
    <property type="gene ID" value="EJB05_01359"/>
</dbReference>
<comment type="caution">
    <text evidence="1">The sequence shown here is derived from an EMBL/GenBank/DDBJ whole genome shotgun (WGS) entry which is preliminary data.</text>
</comment>
<dbReference type="Proteomes" id="UP000324897">
    <property type="component" value="Chromosome 6"/>
</dbReference>
<dbReference type="InterPro" id="IPR055312">
    <property type="entry name" value="FBL15-like"/>
</dbReference>
<protein>
    <recommendedName>
        <fullName evidence="3">FBD domain-containing protein</fullName>
    </recommendedName>
</protein>
<dbReference type="AlphaFoldDB" id="A0A5J9WP89"/>
<gene>
    <name evidence="1" type="ORF">EJB05_01359</name>
</gene>
<dbReference type="PANTHER" id="PTHR34709:SF78">
    <property type="entry name" value="FBD DOMAIN-CONTAINING PROTEIN"/>
    <property type="match status" value="1"/>
</dbReference>
<dbReference type="PANTHER" id="PTHR34709">
    <property type="entry name" value="OS10G0396666 PROTEIN"/>
    <property type="match status" value="1"/>
</dbReference>
<dbReference type="InterPro" id="IPR032675">
    <property type="entry name" value="LRR_dom_sf"/>
</dbReference>